<feature type="domain" description="Resolvase/invertase-type recombinase catalytic" evidence="2">
    <location>
        <begin position="1"/>
        <end position="47"/>
    </location>
</feature>
<dbReference type="GO" id="GO:0003677">
    <property type="term" value="F:DNA binding"/>
    <property type="evidence" value="ECO:0007669"/>
    <property type="project" value="InterPro"/>
</dbReference>
<dbReference type="Pfam" id="PF13408">
    <property type="entry name" value="Zn_ribbon_recom"/>
    <property type="match status" value="1"/>
</dbReference>
<dbReference type="Proteomes" id="UP000824071">
    <property type="component" value="Unassembled WGS sequence"/>
</dbReference>
<dbReference type="PROSITE" id="PS51736">
    <property type="entry name" value="RECOMBINASES_3"/>
    <property type="match status" value="1"/>
</dbReference>
<dbReference type="AlphaFoldDB" id="A0A9D1IE00"/>
<dbReference type="InterPro" id="IPR050639">
    <property type="entry name" value="SSR_resolvase"/>
</dbReference>
<sequence length="528" mass="60109">LICSNNINTASGVSKIFIQIFAVVAEFERDTLTERITDNMMELAKDGRWLGGNTPTGFTVKRVKTGSGKNKSAYSYLESIPEEKAMIQKLYEIFASTRSIKKTADRMNELGYRTKIGSKFNTSTTRLLLKNPVYCVADETAYNYFYENGGGVCAELSEFDGHHGLSAYNKTDQEKFEDADSTFISPKFVQLMSAKPVSEWIISVGRHEGFIPSQQWIDTQNMLDSIAEKYNRPHRKTNALLAGLIYCPHCGKRLRVISESNRWTNGKPRFKYVCPGYRLGECAFRAVDGVLLDEFVVKQLSNLSDEDSEYFVKLLNQKALDIFKNSQNEQELTELKKKKAQLETAISNQVKNLREADDNLKRFIQEDVKGLTDELSETETLLQKLENSRQSQMYAVRDIEEIKERLLSFEKYAKDAQPDVLVTLIQSFVERIYIVDENDERYCHIFIKGCTKEDYNEFFRATGYISSTRETGTITSKLPLCDSDECCKTYIMNKAPPKRCLVLWSINSGYTDADCINNPGGTACVVTH</sequence>
<feature type="non-terminal residue" evidence="4">
    <location>
        <position position="1"/>
    </location>
</feature>
<dbReference type="Gene3D" id="3.90.1750.20">
    <property type="entry name" value="Putative Large Serine Recombinase, Chain B, Domain 2"/>
    <property type="match status" value="2"/>
</dbReference>
<name>A0A9D1IE00_9FIRM</name>
<proteinExistence type="predicted"/>
<accession>A0A9D1IE00</accession>
<dbReference type="GO" id="GO:0000150">
    <property type="term" value="F:DNA strand exchange activity"/>
    <property type="evidence" value="ECO:0007669"/>
    <property type="project" value="InterPro"/>
</dbReference>
<dbReference type="PROSITE" id="PS51737">
    <property type="entry name" value="RECOMBINASE_DNA_BIND"/>
    <property type="match status" value="1"/>
</dbReference>
<dbReference type="InterPro" id="IPR036162">
    <property type="entry name" value="Resolvase-like_N_sf"/>
</dbReference>
<dbReference type="Pfam" id="PF00239">
    <property type="entry name" value="Resolvase"/>
    <property type="match status" value="1"/>
</dbReference>
<dbReference type="InterPro" id="IPR006119">
    <property type="entry name" value="Resolv_N"/>
</dbReference>
<reference evidence="4" key="2">
    <citation type="journal article" date="2021" name="PeerJ">
        <title>Extensive microbial diversity within the chicken gut microbiome revealed by metagenomics and culture.</title>
        <authorList>
            <person name="Gilroy R."/>
            <person name="Ravi A."/>
            <person name="Getino M."/>
            <person name="Pursley I."/>
            <person name="Horton D.L."/>
            <person name="Alikhan N.F."/>
            <person name="Baker D."/>
            <person name="Gharbi K."/>
            <person name="Hall N."/>
            <person name="Watson M."/>
            <person name="Adriaenssens E.M."/>
            <person name="Foster-Nyarko E."/>
            <person name="Jarju S."/>
            <person name="Secka A."/>
            <person name="Antonio M."/>
            <person name="Oren A."/>
            <person name="Chaudhuri R.R."/>
            <person name="La Ragione R."/>
            <person name="Hildebrand F."/>
            <person name="Pallen M.J."/>
        </authorList>
    </citation>
    <scope>NUCLEOTIDE SEQUENCE</scope>
    <source>
        <strain evidence="4">ChiGjej1B1-19959</strain>
    </source>
</reference>
<reference evidence="4" key="1">
    <citation type="submission" date="2020-10" db="EMBL/GenBank/DDBJ databases">
        <authorList>
            <person name="Gilroy R."/>
        </authorList>
    </citation>
    <scope>NUCLEOTIDE SEQUENCE</scope>
    <source>
        <strain evidence="4">ChiGjej1B1-19959</strain>
    </source>
</reference>
<dbReference type="PANTHER" id="PTHR30461">
    <property type="entry name" value="DNA-INVERTASE FROM LAMBDOID PROPHAGE"/>
    <property type="match status" value="1"/>
</dbReference>
<evidence type="ECO:0000313" key="4">
    <source>
        <dbReference type="EMBL" id="HIU35076.1"/>
    </source>
</evidence>
<dbReference type="InterPro" id="IPR025827">
    <property type="entry name" value="Zn_ribbon_recom_dom"/>
</dbReference>
<organism evidence="4 5">
    <name type="scientific">Candidatus Fimenecus excrementigallinarum</name>
    <dbReference type="NCBI Taxonomy" id="2840816"/>
    <lineage>
        <taxon>Bacteria</taxon>
        <taxon>Bacillati</taxon>
        <taxon>Bacillota</taxon>
        <taxon>Clostridia</taxon>
        <taxon>Candidatus Fimenecus</taxon>
    </lineage>
</organism>
<dbReference type="SUPFAM" id="SSF53041">
    <property type="entry name" value="Resolvase-like"/>
    <property type="match status" value="1"/>
</dbReference>
<keyword evidence="1" id="KW-0175">Coiled coil</keyword>
<protein>
    <submittedName>
        <fullName evidence="4">Recombinase family protein</fullName>
    </submittedName>
</protein>
<feature type="domain" description="Recombinase" evidence="3">
    <location>
        <begin position="55"/>
        <end position="229"/>
    </location>
</feature>
<dbReference type="InterPro" id="IPR038109">
    <property type="entry name" value="DNA_bind_recomb_sf"/>
</dbReference>
<evidence type="ECO:0000313" key="5">
    <source>
        <dbReference type="Proteomes" id="UP000824071"/>
    </source>
</evidence>
<dbReference type="PANTHER" id="PTHR30461:SF23">
    <property type="entry name" value="DNA RECOMBINASE-RELATED"/>
    <property type="match status" value="1"/>
</dbReference>
<gene>
    <name evidence="4" type="ORF">IAC53_00505</name>
</gene>
<dbReference type="InterPro" id="IPR011109">
    <property type="entry name" value="DNA_bind_recombinase_dom"/>
</dbReference>
<evidence type="ECO:0000259" key="3">
    <source>
        <dbReference type="PROSITE" id="PS51737"/>
    </source>
</evidence>
<evidence type="ECO:0000256" key="1">
    <source>
        <dbReference type="SAM" id="Coils"/>
    </source>
</evidence>
<evidence type="ECO:0000259" key="2">
    <source>
        <dbReference type="PROSITE" id="PS51736"/>
    </source>
</evidence>
<dbReference type="EMBL" id="DVMW01000004">
    <property type="protein sequence ID" value="HIU35076.1"/>
    <property type="molecule type" value="Genomic_DNA"/>
</dbReference>
<comment type="caution">
    <text evidence="4">The sequence shown here is derived from an EMBL/GenBank/DDBJ whole genome shotgun (WGS) entry which is preliminary data.</text>
</comment>
<feature type="coiled-coil region" evidence="1">
    <location>
        <begin position="325"/>
        <end position="388"/>
    </location>
</feature>
<dbReference type="Pfam" id="PF07508">
    <property type="entry name" value="Recombinase"/>
    <property type="match status" value="1"/>
</dbReference>